<dbReference type="RefSeq" id="WP_142707251.1">
    <property type="nucleotide sequence ID" value="NZ_VIRS01000019.1"/>
</dbReference>
<keyword evidence="4" id="KW-1185">Reference proteome</keyword>
<proteinExistence type="predicted"/>
<keyword evidence="3" id="KW-0067">ATP-binding</keyword>
<dbReference type="CDD" id="cd16936">
    <property type="entry name" value="HATPase_RsbW-like"/>
    <property type="match status" value="1"/>
</dbReference>
<dbReference type="Gene3D" id="3.30.565.10">
    <property type="entry name" value="Histidine kinase-like ATPase, C-terminal domain"/>
    <property type="match status" value="1"/>
</dbReference>
<dbReference type="SUPFAM" id="SSF55874">
    <property type="entry name" value="ATPase domain of HSP90 chaperone/DNA topoisomerase II/histidine kinase"/>
    <property type="match status" value="1"/>
</dbReference>
<dbReference type="EMBL" id="VIRS01000019">
    <property type="protein sequence ID" value="TQS42194.1"/>
    <property type="molecule type" value="Genomic_DNA"/>
</dbReference>
<keyword evidence="3" id="KW-0547">Nucleotide-binding</keyword>
<dbReference type="Proteomes" id="UP000317982">
    <property type="component" value="Unassembled WGS sequence"/>
</dbReference>
<gene>
    <name evidence="3" type="ORF">FL583_24955</name>
</gene>
<sequence length="244" mass="25784">MLTCEIDRTSPITVVAVDGDLRLGTVSQVRAALLKCLAECPDAVLVDLSRTVIGAPVALTVFAAVSRRAAVWPPVPLVLAARPPGVRQQLATVSRAWGLPVHESVEAALSAAPFGPPPVRRVERRLRPGTMALPQARTLVADACTEWGLGDFTMPAELIMSELASNAVQHAGTDLTVAVILRRGLLHLTVADGNPDPPQKPRDFPSVGALTGRGLMLVEEFATAWGHLPIDAGKVVWATLRVSG</sequence>
<dbReference type="GO" id="GO:0005524">
    <property type="term" value="F:ATP binding"/>
    <property type="evidence" value="ECO:0007669"/>
    <property type="project" value="UniProtKB-KW"/>
</dbReference>
<dbReference type="InterPro" id="IPR003594">
    <property type="entry name" value="HATPase_dom"/>
</dbReference>
<dbReference type="AlphaFoldDB" id="A0A545ALJ3"/>
<dbReference type="InterPro" id="IPR050267">
    <property type="entry name" value="Anti-sigma-factor_SerPK"/>
</dbReference>
<dbReference type="InParanoid" id="A0A545ALJ3"/>
<dbReference type="Pfam" id="PF13581">
    <property type="entry name" value="HATPase_c_2"/>
    <property type="match status" value="1"/>
</dbReference>
<keyword evidence="1" id="KW-0418">Kinase</keyword>
<name>A0A545ALJ3_9ACTN</name>
<dbReference type="Gene3D" id="3.30.750.24">
    <property type="entry name" value="STAS domain"/>
    <property type="match status" value="1"/>
</dbReference>
<organism evidence="3 4">
    <name type="scientific">Cryptosporangium phraense</name>
    <dbReference type="NCBI Taxonomy" id="2593070"/>
    <lineage>
        <taxon>Bacteria</taxon>
        <taxon>Bacillati</taxon>
        <taxon>Actinomycetota</taxon>
        <taxon>Actinomycetes</taxon>
        <taxon>Cryptosporangiales</taxon>
        <taxon>Cryptosporangiaceae</taxon>
        <taxon>Cryptosporangium</taxon>
    </lineage>
</organism>
<evidence type="ECO:0000259" key="2">
    <source>
        <dbReference type="PROSITE" id="PS50801"/>
    </source>
</evidence>
<keyword evidence="1" id="KW-0723">Serine/threonine-protein kinase</keyword>
<dbReference type="PROSITE" id="PS50801">
    <property type="entry name" value="STAS"/>
    <property type="match status" value="1"/>
</dbReference>
<dbReference type="SUPFAM" id="SSF52091">
    <property type="entry name" value="SpoIIaa-like"/>
    <property type="match status" value="1"/>
</dbReference>
<dbReference type="InterPro" id="IPR036513">
    <property type="entry name" value="STAS_dom_sf"/>
</dbReference>
<dbReference type="PANTHER" id="PTHR35526:SF3">
    <property type="entry name" value="ANTI-SIGMA-F FACTOR RSBW"/>
    <property type="match status" value="1"/>
</dbReference>
<comment type="caution">
    <text evidence="3">The sequence shown here is derived from an EMBL/GenBank/DDBJ whole genome shotgun (WGS) entry which is preliminary data.</text>
</comment>
<feature type="domain" description="STAS" evidence="2">
    <location>
        <begin position="2"/>
        <end position="112"/>
    </location>
</feature>
<dbReference type="InterPro" id="IPR002645">
    <property type="entry name" value="STAS_dom"/>
</dbReference>
<keyword evidence="1" id="KW-0808">Transferase</keyword>
<dbReference type="PANTHER" id="PTHR35526">
    <property type="entry name" value="ANTI-SIGMA-F FACTOR RSBW-RELATED"/>
    <property type="match status" value="1"/>
</dbReference>
<evidence type="ECO:0000313" key="3">
    <source>
        <dbReference type="EMBL" id="TQS42194.1"/>
    </source>
</evidence>
<evidence type="ECO:0000256" key="1">
    <source>
        <dbReference type="ARBA" id="ARBA00022527"/>
    </source>
</evidence>
<reference evidence="3 4" key="1">
    <citation type="submission" date="2019-07" db="EMBL/GenBank/DDBJ databases">
        <title>Cryptosporangium phraense sp. nov., isolated from plant litter.</title>
        <authorList>
            <person name="Suriyachadkun C."/>
        </authorList>
    </citation>
    <scope>NUCLEOTIDE SEQUENCE [LARGE SCALE GENOMIC DNA]</scope>
    <source>
        <strain evidence="3 4">A-T 5661</strain>
    </source>
</reference>
<accession>A0A545ALJ3</accession>
<protein>
    <submittedName>
        <fullName evidence="3">ATP-binding protein</fullName>
    </submittedName>
</protein>
<evidence type="ECO:0000313" key="4">
    <source>
        <dbReference type="Proteomes" id="UP000317982"/>
    </source>
</evidence>
<dbReference type="OrthoDB" id="3364147at2"/>
<dbReference type="InterPro" id="IPR036890">
    <property type="entry name" value="HATPase_C_sf"/>
</dbReference>